<name>A0A1I5QXD6_9PSEU</name>
<accession>A0A1I5QXD6</accession>
<dbReference type="RefSeq" id="WP_092529475.1">
    <property type="nucleotide sequence ID" value="NZ_FOWW01000002.1"/>
</dbReference>
<dbReference type="OrthoDB" id="581239at2"/>
<evidence type="ECO:0000313" key="4">
    <source>
        <dbReference type="Proteomes" id="UP000198727"/>
    </source>
</evidence>
<dbReference type="STRING" id="587909.SAMN05421810_102782"/>
<protein>
    <recommendedName>
        <fullName evidence="2">DUF1996 domain-containing protein</fullName>
    </recommendedName>
</protein>
<evidence type="ECO:0000259" key="2">
    <source>
        <dbReference type="Pfam" id="PF09362"/>
    </source>
</evidence>
<dbReference type="EMBL" id="FOWW01000002">
    <property type="protein sequence ID" value="SFP50476.1"/>
    <property type="molecule type" value="Genomic_DNA"/>
</dbReference>
<dbReference type="Proteomes" id="UP000198727">
    <property type="component" value="Unassembled WGS sequence"/>
</dbReference>
<dbReference type="AlphaFoldDB" id="A0A1I5QXD6"/>
<proteinExistence type="predicted"/>
<feature type="signal peptide" evidence="1">
    <location>
        <begin position="1"/>
        <end position="32"/>
    </location>
</feature>
<keyword evidence="1" id="KW-0732">Signal</keyword>
<organism evidence="3 4">
    <name type="scientific">Amycolatopsis arida</name>
    <dbReference type="NCBI Taxonomy" id="587909"/>
    <lineage>
        <taxon>Bacteria</taxon>
        <taxon>Bacillati</taxon>
        <taxon>Actinomycetota</taxon>
        <taxon>Actinomycetes</taxon>
        <taxon>Pseudonocardiales</taxon>
        <taxon>Pseudonocardiaceae</taxon>
        <taxon>Amycolatopsis</taxon>
    </lineage>
</organism>
<dbReference type="PANTHER" id="PTHR43662:SF3">
    <property type="entry name" value="DOMAIN PROTEIN, PUTATIVE (AFU_ORTHOLOGUE AFUA_6G11970)-RELATED"/>
    <property type="match status" value="1"/>
</dbReference>
<keyword evidence="4" id="KW-1185">Reference proteome</keyword>
<feature type="domain" description="DUF1996" evidence="2">
    <location>
        <begin position="51"/>
        <end position="254"/>
    </location>
</feature>
<evidence type="ECO:0000313" key="3">
    <source>
        <dbReference type="EMBL" id="SFP50476.1"/>
    </source>
</evidence>
<gene>
    <name evidence="3" type="ORF">SAMN05421810_102782</name>
</gene>
<dbReference type="PANTHER" id="PTHR43662">
    <property type="match status" value="1"/>
</dbReference>
<evidence type="ECO:0000256" key="1">
    <source>
        <dbReference type="SAM" id="SignalP"/>
    </source>
</evidence>
<feature type="chain" id="PRO_5039507278" description="DUF1996 domain-containing protein" evidence="1">
    <location>
        <begin position="33"/>
        <end position="268"/>
    </location>
</feature>
<sequence length="268" mass="28556">MNSRCSTAVRFGALTALLALAFSMIGVPSAAAETDRSFQVTCSFSHDRSDDPIVFPGQPGKSHHHVFFGNPSTDARSTAESLYFTGVTTCDTPYDLSAYWTPDLLVDGRSVKPSYAVASYEARGKTGIRPFPFGLKMIVGDAHAHHPQDPALVKWNCGGSEVGGSPAEVPNCGWWQDTTVRYNFPDCWNGRDLDASDHKSHLAFSSGGRCPASHPVAVPGVRLTFGYSGIGDGGKVALASGGPMTAHADLFNAWDPTAFAYYVGLFLG</sequence>
<dbReference type="InterPro" id="IPR018535">
    <property type="entry name" value="DUF1996"/>
</dbReference>
<reference evidence="4" key="1">
    <citation type="submission" date="2016-10" db="EMBL/GenBank/DDBJ databases">
        <authorList>
            <person name="Varghese N."/>
            <person name="Submissions S."/>
        </authorList>
    </citation>
    <scope>NUCLEOTIDE SEQUENCE [LARGE SCALE GENOMIC DNA]</scope>
    <source>
        <strain evidence="4">CGMCC 4.5579</strain>
    </source>
</reference>
<dbReference type="Pfam" id="PF09362">
    <property type="entry name" value="DUF1996"/>
    <property type="match status" value="1"/>
</dbReference>